<dbReference type="STRING" id="573321.SAMN04488505_105305"/>
<feature type="transmembrane region" description="Helical" evidence="1">
    <location>
        <begin position="77"/>
        <end position="99"/>
    </location>
</feature>
<dbReference type="InterPro" id="IPR006860">
    <property type="entry name" value="FecR"/>
</dbReference>
<reference evidence="4 5" key="1">
    <citation type="submission" date="2016-10" db="EMBL/GenBank/DDBJ databases">
        <authorList>
            <person name="de Groot N.N."/>
        </authorList>
    </citation>
    <scope>NUCLEOTIDE SEQUENCE [LARGE SCALE GENOMIC DNA]</scope>
    <source>
        <strain evidence="4 5">DSM 21039</strain>
    </source>
</reference>
<dbReference type="Gene3D" id="3.55.50.30">
    <property type="match status" value="1"/>
</dbReference>
<feature type="domain" description="Protein FecR C-terminal" evidence="3">
    <location>
        <begin position="272"/>
        <end position="330"/>
    </location>
</feature>
<keyword evidence="1" id="KW-0472">Membrane</keyword>
<dbReference type="PANTHER" id="PTHR30273">
    <property type="entry name" value="PERIPLASMIC SIGNAL SENSOR AND SIGMA FACTOR ACTIVATOR FECR-RELATED"/>
    <property type="match status" value="1"/>
</dbReference>
<feature type="domain" description="FecR protein" evidence="2">
    <location>
        <begin position="127"/>
        <end position="218"/>
    </location>
</feature>
<evidence type="ECO:0000256" key="1">
    <source>
        <dbReference type="SAM" id="Phobius"/>
    </source>
</evidence>
<dbReference type="AlphaFoldDB" id="A0A1H8A3J6"/>
<keyword evidence="1" id="KW-1133">Transmembrane helix</keyword>
<dbReference type="PIRSF" id="PIRSF018266">
    <property type="entry name" value="FecR"/>
    <property type="match status" value="1"/>
</dbReference>
<keyword evidence="5" id="KW-1185">Reference proteome</keyword>
<evidence type="ECO:0000259" key="3">
    <source>
        <dbReference type="Pfam" id="PF16344"/>
    </source>
</evidence>
<dbReference type="RefSeq" id="WP_089916852.1">
    <property type="nucleotide sequence ID" value="NZ_FOBB01000005.1"/>
</dbReference>
<organism evidence="4 5">
    <name type="scientific">Chitinophaga rupis</name>
    <dbReference type="NCBI Taxonomy" id="573321"/>
    <lineage>
        <taxon>Bacteria</taxon>
        <taxon>Pseudomonadati</taxon>
        <taxon>Bacteroidota</taxon>
        <taxon>Chitinophagia</taxon>
        <taxon>Chitinophagales</taxon>
        <taxon>Chitinophagaceae</taxon>
        <taxon>Chitinophaga</taxon>
    </lineage>
</organism>
<dbReference type="Proteomes" id="UP000198984">
    <property type="component" value="Unassembled WGS sequence"/>
</dbReference>
<dbReference type="Gene3D" id="2.60.120.1440">
    <property type="match status" value="1"/>
</dbReference>
<accession>A0A1H8A3J6</accession>
<dbReference type="PANTHER" id="PTHR30273:SF2">
    <property type="entry name" value="PROTEIN FECR"/>
    <property type="match status" value="1"/>
</dbReference>
<dbReference type="EMBL" id="FOBB01000005">
    <property type="protein sequence ID" value="SEM65270.1"/>
    <property type="molecule type" value="Genomic_DNA"/>
</dbReference>
<dbReference type="InterPro" id="IPR012373">
    <property type="entry name" value="Ferrdict_sens_TM"/>
</dbReference>
<protein>
    <submittedName>
        <fullName evidence="4">FecR family protein</fullName>
    </submittedName>
</protein>
<keyword evidence="1" id="KW-0812">Transmembrane</keyword>
<evidence type="ECO:0000313" key="5">
    <source>
        <dbReference type="Proteomes" id="UP000198984"/>
    </source>
</evidence>
<dbReference type="Pfam" id="PF16344">
    <property type="entry name" value="FecR_C"/>
    <property type="match status" value="1"/>
</dbReference>
<name>A0A1H8A3J6_9BACT</name>
<dbReference type="InterPro" id="IPR032508">
    <property type="entry name" value="FecR_C"/>
</dbReference>
<dbReference type="OrthoDB" id="934696at2"/>
<evidence type="ECO:0000259" key="2">
    <source>
        <dbReference type="Pfam" id="PF04773"/>
    </source>
</evidence>
<gene>
    <name evidence="4" type="ORF">SAMN04488505_105305</name>
</gene>
<proteinExistence type="predicted"/>
<dbReference type="Pfam" id="PF04773">
    <property type="entry name" value="FecR"/>
    <property type="match status" value="1"/>
</dbReference>
<dbReference type="GO" id="GO:0016989">
    <property type="term" value="F:sigma factor antagonist activity"/>
    <property type="evidence" value="ECO:0007669"/>
    <property type="project" value="TreeGrafter"/>
</dbReference>
<sequence length="343" mass="38549">MALSRELYQRFLNGQCTEAEEIMVLQYFSEHPDEMEEYLQTADWEAFEPEQRLHPVVTEKVLDRIRHRITQGKHWQIALRSVAAAALIAGLIALGWMLVGRYPNNNPPAQLAETTPAAVIYRQYNNTGKTALRLVLDDSSTVQLLPGSRLQYRQGFDSTQRALWLRGTARFNVAKDQRRPFTVYAANTATTALGTSFRITADSVTQRVTVKLYSGKVRVQPYGKTIPAFSTQYLQPGDELVYAGHSGKMLVRKTTLSTDKTINNTTDHEQALVYNKRPLPEVLAALEQHFGIQITYNAKALSGIRVTAEFSDTDTPEQVLQTIALLNELTLTRDTAGGYILKK</sequence>
<evidence type="ECO:0000313" key="4">
    <source>
        <dbReference type="EMBL" id="SEM65270.1"/>
    </source>
</evidence>